<evidence type="ECO:0000256" key="1">
    <source>
        <dbReference type="SAM" id="MobiDB-lite"/>
    </source>
</evidence>
<name>M2QYF1_CERS8</name>
<dbReference type="HOGENOM" id="CLU_811323_0_0_1"/>
<accession>M2QYF1</accession>
<keyword evidence="3" id="KW-1185">Reference proteome</keyword>
<proteinExistence type="predicted"/>
<gene>
    <name evidence="2" type="ORF">CERSUDRAFT_95448</name>
</gene>
<protein>
    <submittedName>
        <fullName evidence="2">Uncharacterized protein</fullName>
    </submittedName>
</protein>
<evidence type="ECO:0000313" key="2">
    <source>
        <dbReference type="EMBL" id="EMD37190.1"/>
    </source>
</evidence>
<dbReference type="Proteomes" id="UP000016930">
    <property type="component" value="Unassembled WGS sequence"/>
</dbReference>
<feature type="compositionally biased region" description="Low complexity" evidence="1">
    <location>
        <begin position="298"/>
        <end position="314"/>
    </location>
</feature>
<sequence length="342" mass="36298">MLTDGARLRRWLVPGSYCSGSWAATLANPQPAWQNRPETLHVSSRVLKTLSVPGTPRALLAGRVGPDLVTLLPLPAGPHAPATHPQTACPARVLRCARCTGVSSHVVLLRRFPERTVPRAAAALSGSGRTRRQTPGEAAARHTRSRPESRAQPAASLSWVLASSVELIQNLFGGPARIPSPRASTALRGRHALVLLGDCDPANAPPLAESTGRAHTSHACAHVRTRHARSPSRLCRRAAWCPSDVREQPASSAWNARYGRAGAMSCAHDARAGGARFLPRSRRRYFVLDVVLPALARPSSDAYSPARAPSRPLAPGTPGRRPALPLPPSMSTATTADRGPPG</sequence>
<feature type="region of interest" description="Disordered" evidence="1">
    <location>
        <begin position="298"/>
        <end position="342"/>
    </location>
</feature>
<evidence type="ECO:0000313" key="3">
    <source>
        <dbReference type="Proteomes" id="UP000016930"/>
    </source>
</evidence>
<dbReference type="EMBL" id="KB445797">
    <property type="protein sequence ID" value="EMD37190.1"/>
    <property type="molecule type" value="Genomic_DNA"/>
</dbReference>
<dbReference type="AlphaFoldDB" id="M2QYF1"/>
<feature type="region of interest" description="Disordered" evidence="1">
    <location>
        <begin position="120"/>
        <end position="152"/>
    </location>
</feature>
<organism evidence="2 3">
    <name type="scientific">Ceriporiopsis subvermispora (strain B)</name>
    <name type="common">White-rot fungus</name>
    <name type="synonym">Gelatoporia subvermispora</name>
    <dbReference type="NCBI Taxonomy" id="914234"/>
    <lineage>
        <taxon>Eukaryota</taxon>
        <taxon>Fungi</taxon>
        <taxon>Dikarya</taxon>
        <taxon>Basidiomycota</taxon>
        <taxon>Agaricomycotina</taxon>
        <taxon>Agaricomycetes</taxon>
        <taxon>Polyporales</taxon>
        <taxon>Gelatoporiaceae</taxon>
        <taxon>Gelatoporia</taxon>
    </lineage>
</organism>
<reference evidence="2 3" key="1">
    <citation type="journal article" date="2012" name="Proc. Natl. Acad. Sci. U.S.A.">
        <title>Comparative genomics of Ceriporiopsis subvermispora and Phanerochaete chrysosporium provide insight into selective ligninolysis.</title>
        <authorList>
            <person name="Fernandez-Fueyo E."/>
            <person name="Ruiz-Duenas F.J."/>
            <person name="Ferreira P."/>
            <person name="Floudas D."/>
            <person name="Hibbett D.S."/>
            <person name="Canessa P."/>
            <person name="Larrondo L.F."/>
            <person name="James T.Y."/>
            <person name="Seelenfreund D."/>
            <person name="Lobos S."/>
            <person name="Polanco R."/>
            <person name="Tello M."/>
            <person name="Honda Y."/>
            <person name="Watanabe T."/>
            <person name="Watanabe T."/>
            <person name="Ryu J.S."/>
            <person name="Kubicek C.P."/>
            <person name="Schmoll M."/>
            <person name="Gaskell J."/>
            <person name="Hammel K.E."/>
            <person name="St John F.J."/>
            <person name="Vanden Wymelenberg A."/>
            <person name="Sabat G."/>
            <person name="Splinter BonDurant S."/>
            <person name="Syed K."/>
            <person name="Yadav J.S."/>
            <person name="Doddapaneni H."/>
            <person name="Subramanian V."/>
            <person name="Lavin J.L."/>
            <person name="Oguiza J.A."/>
            <person name="Perez G."/>
            <person name="Pisabarro A.G."/>
            <person name="Ramirez L."/>
            <person name="Santoyo F."/>
            <person name="Master E."/>
            <person name="Coutinho P.M."/>
            <person name="Henrissat B."/>
            <person name="Lombard V."/>
            <person name="Magnuson J.K."/>
            <person name="Kuees U."/>
            <person name="Hori C."/>
            <person name="Igarashi K."/>
            <person name="Samejima M."/>
            <person name="Held B.W."/>
            <person name="Barry K.W."/>
            <person name="LaButti K.M."/>
            <person name="Lapidus A."/>
            <person name="Lindquist E.A."/>
            <person name="Lucas S.M."/>
            <person name="Riley R."/>
            <person name="Salamov A.A."/>
            <person name="Hoffmeister D."/>
            <person name="Schwenk D."/>
            <person name="Hadar Y."/>
            <person name="Yarden O."/>
            <person name="de Vries R.P."/>
            <person name="Wiebenga A."/>
            <person name="Stenlid J."/>
            <person name="Eastwood D."/>
            <person name="Grigoriev I.V."/>
            <person name="Berka R.M."/>
            <person name="Blanchette R.A."/>
            <person name="Kersten P."/>
            <person name="Martinez A.T."/>
            <person name="Vicuna R."/>
            <person name="Cullen D."/>
        </authorList>
    </citation>
    <scope>NUCLEOTIDE SEQUENCE [LARGE SCALE GENOMIC DNA]</scope>
    <source>
        <strain evidence="2 3">B</strain>
    </source>
</reference>